<protein>
    <submittedName>
        <fullName evidence="2">Uncharacterized protein</fullName>
    </submittedName>
</protein>
<keyword evidence="3" id="KW-1185">Reference proteome</keyword>
<evidence type="ECO:0000313" key="2">
    <source>
        <dbReference type="EMBL" id="CAF9932563.1"/>
    </source>
</evidence>
<reference evidence="2" key="1">
    <citation type="submission" date="2021-03" db="EMBL/GenBank/DDBJ databases">
        <authorList>
            <person name="Tagirdzhanova G."/>
        </authorList>
    </citation>
    <scope>NUCLEOTIDE SEQUENCE</scope>
</reference>
<proteinExistence type="predicted"/>
<sequence>MILALRLARRLRLRITQLNSALPYASQRSGAQLELTTTLLGYPATSSPKKDGYPKDSIIFCVKVDNKVRGEDYYPRDGQPDTSEYRSRIDRIYSHNEASRRYSIIRNQTGHTEANMPKDIGEYSSRKENSYKNSWVLLSSSPNFRYFGKNAHKIPGACPGLLKDAQRMRQWHRVYKETDPEWHELKDLVDELFQRETLYTQAALPKKRPRCSSGTREGDGKEEEEEEEEEEDNEEGTGISGVVKRARNRC</sequence>
<comment type="caution">
    <text evidence="2">The sequence shown here is derived from an EMBL/GenBank/DDBJ whole genome shotgun (WGS) entry which is preliminary data.</text>
</comment>
<dbReference type="Proteomes" id="UP000664534">
    <property type="component" value="Unassembled WGS sequence"/>
</dbReference>
<feature type="compositionally biased region" description="Acidic residues" evidence="1">
    <location>
        <begin position="220"/>
        <end position="235"/>
    </location>
</feature>
<evidence type="ECO:0000313" key="3">
    <source>
        <dbReference type="Proteomes" id="UP000664534"/>
    </source>
</evidence>
<gene>
    <name evidence="2" type="ORF">IMSHALPRED_008918</name>
</gene>
<dbReference type="OrthoDB" id="10644119at2759"/>
<name>A0A8H3G3N2_9LECA</name>
<organism evidence="2 3">
    <name type="scientific">Imshaugia aleurites</name>
    <dbReference type="NCBI Taxonomy" id="172621"/>
    <lineage>
        <taxon>Eukaryota</taxon>
        <taxon>Fungi</taxon>
        <taxon>Dikarya</taxon>
        <taxon>Ascomycota</taxon>
        <taxon>Pezizomycotina</taxon>
        <taxon>Lecanoromycetes</taxon>
        <taxon>OSLEUM clade</taxon>
        <taxon>Lecanoromycetidae</taxon>
        <taxon>Lecanorales</taxon>
        <taxon>Lecanorineae</taxon>
        <taxon>Parmeliaceae</taxon>
        <taxon>Imshaugia</taxon>
    </lineage>
</organism>
<dbReference type="AlphaFoldDB" id="A0A8H3G3N2"/>
<accession>A0A8H3G3N2</accession>
<feature type="region of interest" description="Disordered" evidence="1">
    <location>
        <begin position="203"/>
        <end position="250"/>
    </location>
</feature>
<evidence type="ECO:0000256" key="1">
    <source>
        <dbReference type="SAM" id="MobiDB-lite"/>
    </source>
</evidence>
<dbReference type="EMBL" id="CAJPDT010000066">
    <property type="protein sequence ID" value="CAF9932563.1"/>
    <property type="molecule type" value="Genomic_DNA"/>
</dbReference>